<keyword evidence="2" id="KW-0479">Metal-binding</keyword>
<evidence type="ECO:0000313" key="7">
    <source>
        <dbReference type="EMBL" id="GBG27909.1"/>
    </source>
</evidence>
<accession>A0A2R5GC66</accession>
<dbReference type="PANTHER" id="PTHR45255:SF1">
    <property type="entry name" value="DNAJ HOMOLOG SUBFAMILY C MEMBER 24"/>
    <property type="match status" value="1"/>
</dbReference>
<dbReference type="SUPFAM" id="SSF144217">
    <property type="entry name" value="CSL zinc finger"/>
    <property type="match status" value="1"/>
</dbReference>
<dbReference type="InterPro" id="IPR007872">
    <property type="entry name" value="DPH_MB_dom"/>
</dbReference>
<sequence>MATETPAAATGTATSDLYEVLDVERGATQAELRQRYRELALELHPDKNVGQGGDATRFVALQEAWAVLSDEAERRAYDARLQAAEAPAAAAAEIDIDDLAWDGVAKSFVHTCRCSDMVHVTEADLDKGCEIFECPSCSLRIRVVFQVSNDQEDDDERE</sequence>
<keyword evidence="8" id="KW-1185">Reference proteome</keyword>
<dbReference type="GO" id="GO:0001671">
    <property type="term" value="F:ATPase activator activity"/>
    <property type="evidence" value="ECO:0007669"/>
    <property type="project" value="TreeGrafter"/>
</dbReference>
<keyword evidence="3" id="KW-0862">Zinc</keyword>
<dbReference type="SMART" id="SM00271">
    <property type="entry name" value="DnaJ"/>
    <property type="match status" value="1"/>
</dbReference>
<protein>
    <submittedName>
        <fullName evidence="7">DnaJ family protein</fullName>
    </submittedName>
</protein>
<dbReference type="InterPro" id="IPR036671">
    <property type="entry name" value="DPH_MB_sf"/>
</dbReference>
<dbReference type="PANTHER" id="PTHR45255">
    <property type="entry name" value="DNAJ HOMOLOG SUBFAMILY C MEMBER 24"/>
    <property type="match status" value="1"/>
</dbReference>
<dbReference type="Gene3D" id="3.10.660.10">
    <property type="entry name" value="DPH Zinc finger"/>
    <property type="match status" value="1"/>
</dbReference>
<evidence type="ECO:0000256" key="3">
    <source>
        <dbReference type="ARBA" id="ARBA00022833"/>
    </source>
</evidence>
<comment type="similarity">
    <text evidence="1">Belongs to the DPH4 family.</text>
</comment>
<gene>
    <name evidence="7" type="ORF">FCC1311_041322</name>
</gene>
<comment type="caution">
    <text evidence="7">The sequence shown here is derived from an EMBL/GenBank/DDBJ whole genome shotgun (WGS) entry which is preliminary data.</text>
</comment>
<dbReference type="OrthoDB" id="10250354at2759"/>
<dbReference type="InterPro" id="IPR001623">
    <property type="entry name" value="DnaJ_domain"/>
</dbReference>
<dbReference type="PRINTS" id="PR00625">
    <property type="entry name" value="JDOMAIN"/>
</dbReference>
<reference evidence="7 8" key="1">
    <citation type="submission" date="2017-12" db="EMBL/GenBank/DDBJ databases">
        <title>Sequencing, de novo assembly and annotation of complete genome of a new Thraustochytrid species, strain FCC1311.</title>
        <authorList>
            <person name="Sedici K."/>
            <person name="Godart F."/>
            <person name="Aiese Cigliano R."/>
            <person name="Sanseverino W."/>
            <person name="Barakat M."/>
            <person name="Ortet P."/>
            <person name="Marechal E."/>
            <person name="Cagnac O."/>
            <person name="Amato A."/>
        </authorList>
    </citation>
    <scope>NUCLEOTIDE SEQUENCE [LARGE SCALE GENOMIC DNA]</scope>
</reference>
<evidence type="ECO:0000259" key="6">
    <source>
        <dbReference type="PROSITE" id="PS51074"/>
    </source>
</evidence>
<dbReference type="PROSITE" id="PS50076">
    <property type="entry name" value="DNAJ_2"/>
    <property type="match status" value="1"/>
</dbReference>
<dbReference type="CDD" id="cd06257">
    <property type="entry name" value="DnaJ"/>
    <property type="match status" value="1"/>
</dbReference>
<keyword evidence="4" id="KW-0408">Iron</keyword>
<dbReference type="GO" id="GO:0008198">
    <property type="term" value="F:ferrous iron binding"/>
    <property type="evidence" value="ECO:0007669"/>
    <property type="project" value="TreeGrafter"/>
</dbReference>
<dbReference type="InterPro" id="IPR018253">
    <property type="entry name" value="DnaJ_domain_CS"/>
</dbReference>
<feature type="domain" description="DPH-type MB" evidence="6">
    <location>
        <begin position="90"/>
        <end position="146"/>
    </location>
</feature>
<evidence type="ECO:0000313" key="8">
    <source>
        <dbReference type="Proteomes" id="UP000241890"/>
    </source>
</evidence>
<dbReference type="EMBL" id="BEYU01000037">
    <property type="protein sequence ID" value="GBG27909.1"/>
    <property type="molecule type" value="Genomic_DNA"/>
</dbReference>
<dbReference type="Pfam" id="PF00226">
    <property type="entry name" value="DnaJ"/>
    <property type="match status" value="1"/>
</dbReference>
<dbReference type="InParanoid" id="A0A2R5GC66"/>
<name>A0A2R5GC66_9STRA</name>
<dbReference type="Proteomes" id="UP000241890">
    <property type="component" value="Unassembled WGS sequence"/>
</dbReference>
<proteinExistence type="inferred from homology"/>
<dbReference type="SUPFAM" id="SSF46565">
    <property type="entry name" value="Chaperone J-domain"/>
    <property type="match status" value="1"/>
</dbReference>
<evidence type="ECO:0000256" key="4">
    <source>
        <dbReference type="ARBA" id="ARBA00023004"/>
    </source>
</evidence>
<dbReference type="Gene3D" id="1.10.287.110">
    <property type="entry name" value="DnaJ domain"/>
    <property type="match status" value="1"/>
</dbReference>
<organism evidence="7 8">
    <name type="scientific">Hondaea fermentalgiana</name>
    <dbReference type="NCBI Taxonomy" id="2315210"/>
    <lineage>
        <taxon>Eukaryota</taxon>
        <taxon>Sar</taxon>
        <taxon>Stramenopiles</taxon>
        <taxon>Bigyra</taxon>
        <taxon>Labyrinthulomycetes</taxon>
        <taxon>Thraustochytrida</taxon>
        <taxon>Thraustochytriidae</taxon>
        <taxon>Hondaea</taxon>
    </lineage>
</organism>
<dbReference type="PROSITE" id="PS51074">
    <property type="entry name" value="DPH_MB"/>
    <property type="match status" value="1"/>
</dbReference>
<dbReference type="InterPro" id="IPR036869">
    <property type="entry name" value="J_dom_sf"/>
</dbReference>
<evidence type="ECO:0000259" key="5">
    <source>
        <dbReference type="PROSITE" id="PS50076"/>
    </source>
</evidence>
<dbReference type="Pfam" id="PF05207">
    <property type="entry name" value="Zn_ribbon_CSL"/>
    <property type="match status" value="1"/>
</dbReference>
<feature type="domain" description="J" evidence="5">
    <location>
        <begin position="16"/>
        <end position="81"/>
    </location>
</feature>
<evidence type="ECO:0000256" key="2">
    <source>
        <dbReference type="ARBA" id="ARBA00022723"/>
    </source>
</evidence>
<evidence type="ECO:0000256" key="1">
    <source>
        <dbReference type="ARBA" id="ARBA00006169"/>
    </source>
</evidence>
<dbReference type="PROSITE" id="PS00636">
    <property type="entry name" value="DNAJ_1"/>
    <property type="match status" value="1"/>
</dbReference>
<dbReference type="AlphaFoldDB" id="A0A2R5GC66"/>